<evidence type="ECO:0000256" key="2">
    <source>
        <dbReference type="ARBA" id="ARBA00004398"/>
    </source>
</evidence>
<comment type="function">
    <text evidence="1">Involved in fertilization ability of sperm.</text>
</comment>
<dbReference type="PANTHER" id="PTHR31667:SF2">
    <property type="entry name" value="SPERM EQUATORIAL SEGMENT PROTEIN 1"/>
    <property type="match status" value="1"/>
</dbReference>
<dbReference type="InterPro" id="IPR026743">
    <property type="entry name" value="Equatorial_segment"/>
</dbReference>
<evidence type="ECO:0000256" key="9">
    <source>
        <dbReference type="SAM" id="Coils"/>
    </source>
</evidence>
<keyword evidence="7" id="KW-0968">Cytoplasmic vesicle</keyword>
<dbReference type="Proteomes" id="UP000826234">
    <property type="component" value="Unassembled WGS sequence"/>
</dbReference>
<keyword evidence="13" id="KW-1185">Reference proteome</keyword>
<evidence type="ECO:0000256" key="5">
    <source>
        <dbReference type="ARBA" id="ARBA00022729"/>
    </source>
</evidence>
<evidence type="ECO:0000256" key="1">
    <source>
        <dbReference type="ARBA" id="ARBA00003615"/>
    </source>
</evidence>
<feature type="region of interest" description="Disordered" evidence="10">
    <location>
        <begin position="288"/>
        <end position="313"/>
    </location>
</feature>
<gene>
    <name evidence="12" type="ORF">JD844_014734</name>
</gene>
<feature type="chain" id="PRO_5047480641" description="Sperm equatorial segment protein 1" evidence="11">
    <location>
        <begin position="31"/>
        <end position="499"/>
    </location>
</feature>
<feature type="signal peptide" evidence="11">
    <location>
        <begin position="1"/>
        <end position="30"/>
    </location>
</feature>
<evidence type="ECO:0000256" key="6">
    <source>
        <dbReference type="ARBA" id="ARBA00023180"/>
    </source>
</evidence>
<evidence type="ECO:0000256" key="8">
    <source>
        <dbReference type="ARBA" id="ARBA00025763"/>
    </source>
</evidence>
<comment type="caution">
    <text evidence="12">The sequence shown here is derived from an EMBL/GenBank/DDBJ whole genome shotgun (WGS) entry which is preliminary data.</text>
</comment>
<evidence type="ECO:0000313" key="12">
    <source>
        <dbReference type="EMBL" id="KAH0620118.1"/>
    </source>
</evidence>
<comment type="subcellular location">
    <subcellularLocation>
        <location evidence="2">Cytoplasmic vesicle</location>
        <location evidence="2">Secretory vesicle</location>
    </subcellularLocation>
</comment>
<protein>
    <recommendedName>
        <fullName evidence="3">Sperm equatorial segment protein 1</fullName>
    </recommendedName>
</protein>
<name>A0ABQ7SS23_PHRPL</name>
<evidence type="ECO:0000313" key="13">
    <source>
        <dbReference type="Proteomes" id="UP000826234"/>
    </source>
</evidence>
<evidence type="ECO:0000256" key="10">
    <source>
        <dbReference type="SAM" id="MobiDB-lite"/>
    </source>
</evidence>
<keyword evidence="5 11" id="KW-0732">Signal</keyword>
<keyword evidence="6" id="KW-0325">Glycoprotein</keyword>
<evidence type="ECO:0000256" key="7">
    <source>
        <dbReference type="ARBA" id="ARBA00023329"/>
    </source>
</evidence>
<keyword evidence="4" id="KW-0217">Developmental protein</keyword>
<evidence type="ECO:0000256" key="11">
    <source>
        <dbReference type="SAM" id="SignalP"/>
    </source>
</evidence>
<dbReference type="EMBL" id="JAIPUX010003439">
    <property type="protein sequence ID" value="KAH0620118.1"/>
    <property type="molecule type" value="Genomic_DNA"/>
</dbReference>
<sequence length="499" mass="53982">MAVAASASSSSPPLLLLLWALSGFLPRLGSAPVPSVQHTYESVKHLQISVQPTAVVQISGEKSGNQSKISALPFRYDIFENSYCKSFLKVFFKEANSPKSAGLSSTEEEEKTLNDLVGLLQDVVKNIPTEQTQLPAQSQTAVVSISHIEPSPSESVDTVWKSVKPKKEEIKEEASETDVLATERPQTTTAFWQLRSDATASVVLHADKDTAENTTLGSHQREISASVAFYSATPATPTPEKPLVSVSLLLENNTTPAANAKSFDQLTNGALANLVESLKNVKKLHLKLHKSTSQPQQESNKEKSVEAPQHKPSGTDILNLIDTLIKTIKNAPSAVKEDPALHNYIDKAEGFLKEALELAAEAENKLAKAMKQEKGNETAVEVVVSPSPPATAPVSVVSIHLPPSPTESLEKKAKETQVEMGKLKAFINLLYGFSPQLTSYAQNSPNKKGAEDIIDRTMAVLGAIKSVFCGNSEGQSKQMLKQLLEKDMELVKQAMKEVV</sequence>
<evidence type="ECO:0000256" key="4">
    <source>
        <dbReference type="ARBA" id="ARBA00022473"/>
    </source>
</evidence>
<proteinExistence type="inferred from homology"/>
<feature type="coiled-coil region" evidence="9">
    <location>
        <begin position="345"/>
        <end position="373"/>
    </location>
</feature>
<feature type="compositionally biased region" description="Basic and acidic residues" evidence="10">
    <location>
        <begin position="299"/>
        <end position="309"/>
    </location>
</feature>
<organism evidence="12 13">
    <name type="scientific">Phrynosoma platyrhinos</name>
    <name type="common">Desert horned lizard</name>
    <dbReference type="NCBI Taxonomy" id="52577"/>
    <lineage>
        <taxon>Eukaryota</taxon>
        <taxon>Metazoa</taxon>
        <taxon>Chordata</taxon>
        <taxon>Craniata</taxon>
        <taxon>Vertebrata</taxon>
        <taxon>Euteleostomi</taxon>
        <taxon>Lepidosauria</taxon>
        <taxon>Squamata</taxon>
        <taxon>Bifurcata</taxon>
        <taxon>Unidentata</taxon>
        <taxon>Episquamata</taxon>
        <taxon>Toxicofera</taxon>
        <taxon>Iguania</taxon>
        <taxon>Phrynosomatidae</taxon>
        <taxon>Phrynosomatinae</taxon>
        <taxon>Phrynosoma</taxon>
    </lineage>
</organism>
<dbReference type="PANTHER" id="PTHR31667">
    <property type="entry name" value="SPERM EQUATORIAL SEGMENT PROTEIN 1"/>
    <property type="match status" value="1"/>
</dbReference>
<reference evidence="12 13" key="1">
    <citation type="journal article" date="2022" name="Gigascience">
        <title>A chromosome-level genome assembly and annotation of the desert horned lizard, Phrynosoma platyrhinos, provides insight into chromosomal rearrangements among reptiles.</title>
        <authorList>
            <person name="Koochekian N."/>
            <person name="Ascanio A."/>
            <person name="Farleigh K."/>
            <person name="Card D.C."/>
            <person name="Schield D.R."/>
            <person name="Castoe T.A."/>
            <person name="Jezkova T."/>
        </authorList>
    </citation>
    <scope>NUCLEOTIDE SEQUENCE [LARGE SCALE GENOMIC DNA]</scope>
    <source>
        <strain evidence="12">NK-2021</strain>
    </source>
</reference>
<accession>A0ABQ7SS23</accession>
<keyword evidence="9" id="KW-0175">Coiled coil</keyword>
<comment type="similarity">
    <text evidence="8">Belongs to the SPESP1 family.</text>
</comment>
<evidence type="ECO:0000256" key="3">
    <source>
        <dbReference type="ARBA" id="ARBA00020783"/>
    </source>
</evidence>